<dbReference type="SUPFAM" id="SSF52402">
    <property type="entry name" value="Adenine nucleotide alpha hydrolases-like"/>
    <property type="match status" value="1"/>
</dbReference>
<comment type="caution">
    <text evidence="9">The sequence shown here is derived from an EMBL/GenBank/DDBJ whole genome shotgun (WGS) entry which is preliminary data.</text>
</comment>
<dbReference type="InterPro" id="IPR051786">
    <property type="entry name" value="ASN_synthetase/amidase"/>
</dbReference>
<evidence type="ECO:0000256" key="5">
    <source>
        <dbReference type="ARBA" id="ARBA00022840"/>
    </source>
</evidence>
<dbReference type="PANTHER" id="PTHR43284:SF1">
    <property type="entry name" value="ASPARAGINE SYNTHETASE"/>
    <property type="match status" value="1"/>
</dbReference>
<dbReference type="NCBIfam" id="TIGR01536">
    <property type="entry name" value="asn_synth_AEB"/>
    <property type="match status" value="1"/>
</dbReference>
<dbReference type="PROSITE" id="PS51278">
    <property type="entry name" value="GATASE_TYPE_2"/>
    <property type="match status" value="1"/>
</dbReference>
<reference evidence="10" key="1">
    <citation type="journal article" date="2019" name="Int. J. Syst. Evol. Microbiol.">
        <title>The Global Catalogue of Microorganisms (GCM) 10K type strain sequencing project: providing services to taxonomists for standard genome sequencing and annotation.</title>
        <authorList>
            <consortium name="The Broad Institute Genomics Platform"/>
            <consortium name="The Broad Institute Genome Sequencing Center for Infectious Disease"/>
            <person name="Wu L."/>
            <person name="Ma J."/>
        </authorList>
    </citation>
    <scope>NUCLEOTIDE SEQUENCE [LARGE SCALE GENOMIC DNA]</scope>
    <source>
        <strain evidence="10">CGMCC 1.7030</strain>
    </source>
</reference>
<dbReference type="CDD" id="cd01991">
    <property type="entry name" value="Asn_synthase_B_C"/>
    <property type="match status" value="1"/>
</dbReference>
<evidence type="ECO:0000256" key="7">
    <source>
        <dbReference type="ARBA" id="ARBA00048741"/>
    </source>
</evidence>
<keyword evidence="6" id="KW-0315">Glutamine amidotransferase</keyword>
<evidence type="ECO:0000259" key="8">
    <source>
        <dbReference type="PROSITE" id="PS51278"/>
    </source>
</evidence>
<dbReference type="InterPro" id="IPR006426">
    <property type="entry name" value="Asn_synth_AEB"/>
</dbReference>
<accession>A0ABW0BU09</accession>
<feature type="domain" description="Glutamine amidotransferase type-2" evidence="8">
    <location>
        <begin position="2"/>
        <end position="218"/>
    </location>
</feature>
<comment type="catalytic activity">
    <reaction evidence="7">
        <text>L-aspartate + L-glutamine + ATP + H2O = L-asparagine + L-glutamate + AMP + diphosphate + H(+)</text>
        <dbReference type="Rhea" id="RHEA:12228"/>
        <dbReference type="ChEBI" id="CHEBI:15377"/>
        <dbReference type="ChEBI" id="CHEBI:15378"/>
        <dbReference type="ChEBI" id="CHEBI:29985"/>
        <dbReference type="ChEBI" id="CHEBI:29991"/>
        <dbReference type="ChEBI" id="CHEBI:30616"/>
        <dbReference type="ChEBI" id="CHEBI:33019"/>
        <dbReference type="ChEBI" id="CHEBI:58048"/>
        <dbReference type="ChEBI" id="CHEBI:58359"/>
        <dbReference type="ChEBI" id="CHEBI:456215"/>
        <dbReference type="EC" id="6.3.5.4"/>
    </reaction>
</comment>
<organism evidence="9 10">
    <name type="scientific">Algoriphagus aquatilis</name>
    <dbReference type="NCBI Taxonomy" id="490186"/>
    <lineage>
        <taxon>Bacteria</taxon>
        <taxon>Pseudomonadati</taxon>
        <taxon>Bacteroidota</taxon>
        <taxon>Cytophagia</taxon>
        <taxon>Cytophagales</taxon>
        <taxon>Cyclobacteriaceae</taxon>
        <taxon>Algoriphagus</taxon>
    </lineage>
</organism>
<dbReference type="Proteomes" id="UP001596163">
    <property type="component" value="Unassembled WGS sequence"/>
</dbReference>
<evidence type="ECO:0000256" key="2">
    <source>
        <dbReference type="ARBA" id="ARBA00005752"/>
    </source>
</evidence>
<dbReference type="Gene3D" id="3.60.20.10">
    <property type="entry name" value="Glutamine Phosphoribosylpyrophosphate, subunit 1, domain 1"/>
    <property type="match status" value="1"/>
</dbReference>
<dbReference type="InterPro" id="IPR029055">
    <property type="entry name" value="Ntn_hydrolases_N"/>
</dbReference>
<dbReference type="Pfam" id="PF13537">
    <property type="entry name" value="GATase_7"/>
    <property type="match status" value="1"/>
</dbReference>
<evidence type="ECO:0000256" key="4">
    <source>
        <dbReference type="ARBA" id="ARBA00022741"/>
    </source>
</evidence>
<dbReference type="PANTHER" id="PTHR43284">
    <property type="entry name" value="ASPARAGINE SYNTHETASE (GLUTAMINE-HYDROLYZING)"/>
    <property type="match status" value="1"/>
</dbReference>
<proteinExistence type="inferred from homology"/>
<keyword evidence="4" id="KW-0547">Nucleotide-binding</keyword>
<dbReference type="InterPro" id="IPR014729">
    <property type="entry name" value="Rossmann-like_a/b/a_fold"/>
</dbReference>
<dbReference type="InterPro" id="IPR001962">
    <property type="entry name" value="Asn_synthase"/>
</dbReference>
<keyword evidence="9" id="KW-0436">Ligase</keyword>
<evidence type="ECO:0000313" key="10">
    <source>
        <dbReference type="Proteomes" id="UP001596163"/>
    </source>
</evidence>
<dbReference type="GO" id="GO:0004066">
    <property type="term" value="F:asparagine synthase (glutamine-hydrolyzing) activity"/>
    <property type="evidence" value="ECO:0007669"/>
    <property type="project" value="UniProtKB-EC"/>
</dbReference>
<evidence type="ECO:0000256" key="1">
    <source>
        <dbReference type="ARBA" id="ARBA00005187"/>
    </source>
</evidence>
<dbReference type="InterPro" id="IPR033738">
    <property type="entry name" value="AsnB_N"/>
</dbReference>
<dbReference type="SUPFAM" id="SSF56235">
    <property type="entry name" value="N-terminal nucleophile aminohydrolases (Ntn hydrolases)"/>
    <property type="match status" value="1"/>
</dbReference>
<comment type="similarity">
    <text evidence="2">Belongs to the asparagine synthetase family.</text>
</comment>
<evidence type="ECO:0000256" key="6">
    <source>
        <dbReference type="ARBA" id="ARBA00022962"/>
    </source>
</evidence>
<keyword evidence="5" id="KW-0067">ATP-binding</keyword>
<name>A0ABW0BU09_9BACT</name>
<dbReference type="EC" id="6.3.5.4" evidence="3"/>
<dbReference type="InterPro" id="IPR017932">
    <property type="entry name" value="GATase_2_dom"/>
</dbReference>
<evidence type="ECO:0000256" key="3">
    <source>
        <dbReference type="ARBA" id="ARBA00012737"/>
    </source>
</evidence>
<dbReference type="EMBL" id="JBHSKS010000003">
    <property type="protein sequence ID" value="MFC5191151.1"/>
    <property type="molecule type" value="Genomic_DNA"/>
</dbReference>
<dbReference type="Pfam" id="PF00733">
    <property type="entry name" value="Asn_synthase"/>
    <property type="match status" value="1"/>
</dbReference>
<dbReference type="Gene3D" id="3.40.50.620">
    <property type="entry name" value="HUPs"/>
    <property type="match status" value="1"/>
</dbReference>
<protein>
    <recommendedName>
        <fullName evidence="3">asparagine synthase (glutamine-hydrolyzing)</fullName>
        <ecNumber evidence="3">6.3.5.4</ecNumber>
    </recommendedName>
</protein>
<evidence type="ECO:0000313" key="9">
    <source>
        <dbReference type="EMBL" id="MFC5191151.1"/>
    </source>
</evidence>
<dbReference type="PIRSF" id="PIRSF001589">
    <property type="entry name" value="Asn_synthetase_glu-h"/>
    <property type="match status" value="1"/>
</dbReference>
<sequence length="631" mass="72810">MCGISGFIDLNLNPLDADSVIRDMTLSLEHRGPDGGEILVHSNDSSVLAFGHRRLSIIDLSNLGAQPMTCSDNSHIIVFNGEIYNFKDIQGVLVKKGYSFKSNSDTEVILNSFKEWGINCVNHFIGMFSFAIYSKSTNQLFLCRDRLGVKPFFIYKNESLFMFSSEVKAFLKNPKFSKEIEQSAVVDYIQNGFVSSNKSIYKNVEVLRPGYWRIINLDSLSFNDFCYWNIDEQKGFSVKITQDERIEDQLERLMISAFSFRMIADVPIGVFLSGGIDSSLLTGILSKSGKFDLSTFTVGFENINFDESKYAKDVSLHFGTNHITKICNMNNIKELFLESSKVFDEPFGDSSSIPTMLVSRMASEVSKVVLSADGGDELFFGYPHYKLINKWLKFVFAMPFSLRCKISKIIRMFFSNYKYSKIGSFLLVLSDILNSKNVSDLSLALQSPFSELNLGDTLSLDFINDIDTYAIEYTVNLLREIQIFDISNFLQNDILVKVDRASMYYSLECREPFLDHRLVEFALQLNSDFNLHGNNQKIVLKNILKKYMPNYDFNRPKRGFDSPIRKWMTSDLREQFDFYLSDTCLSKTNVFNIREVERLKSLFLKNYSIRGLDRRLWFILNYQHWHQRWIS</sequence>
<gene>
    <name evidence="9" type="primary">asnB</name>
    <name evidence="9" type="ORF">ACFPIK_05185</name>
</gene>
<dbReference type="RefSeq" id="WP_377912933.1">
    <property type="nucleotide sequence ID" value="NZ_JBHSKS010000003.1"/>
</dbReference>
<dbReference type="CDD" id="cd00712">
    <property type="entry name" value="AsnB"/>
    <property type="match status" value="1"/>
</dbReference>
<comment type="pathway">
    <text evidence="1">Amino-acid biosynthesis; L-asparagine biosynthesis; L-asparagine from L-aspartate (L-Gln route): step 1/1.</text>
</comment>
<keyword evidence="10" id="KW-1185">Reference proteome</keyword>